<evidence type="ECO:0000259" key="1">
    <source>
        <dbReference type="Pfam" id="PF07398"/>
    </source>
</evidence>
<feature type="domain" description="Mycothiol-dependent maleylpyruvate isomerase metal-binding" evidence="2">
    <location>
        <begin position="9"/>
        <end position="128"/>
    </location>
</feature>
<dbReference type="RefSeq" id="WP_378247645.1">
    <property type="nucleotide sequence ID" value="NZ_JBHSKF010000005.1"/>
</dbReference>
<dbReference type="InterPro" id="IPR017517">
    <property type="entry name" value="Maleyloyr_isom"/>
</dbReference>
<evidence type="ECO:0000259" key="2">
    <source>
        <dbReference type="Pfam" id="PF11716"/>
    </source>
</evidence>
<reference evidence="4" key="1">
    <citation type="journal article" date="2019" name="Int. J. Syst. Evol. Microbiol.">
        <title>The Global Catalogue of Microorganisms (GCM) 10K type strain sequencing project: providing services to taxonomists for standard genome sequencing and annotation.</title>
        <authorList>
            <consortium name="The Broad Institute Genomics Platform"/>
            <consortium name="The Broad Institute Genome Sequencing Center for Infectious Disease"/>
            <person name="Wu L."/>
            <person name="Ma J."/>
        </authorList>
    </citation>
    <scope>NUCLEOTIDE SEQUENCE [LARGE SCALE GENOMIC DNA]</scope>
    <source>
        <strain evidence="4">CCUG 59778</strain>
    </source>
</reference>
<organism evidence="3 4">
    <name type="scientific">Actinokineospora guangxiensis</name>
    <dbReference type="NCBI Taxonomy" id="1490288"/>
    <lineage>
        <taxon>Bacteria</taxon>
        <taxon>Bacillati</taxon>
        <taxon>Actinomycetota</taxon>
        <taxon>Actinomycetes</taxon>
        <taxon>Pseudonocardiales</taxon>
        <taxon>Pseudonocardiaceae</taxon>
        <taxon>Actinokineospora</taxon>
    </lineage>
</organism>
<dbReference type="InterPro" id="IPR010872">
    <property type="entry name" value="MDMPI_C-term_domain"/>
</dbReference>
<evidence type="ECO:0000313" key="3">
    <source>
        <dbReference type="EMBL" id="MFC5288068.1"/>
    </source>
</evidence>
<proteinExistence type="predicted"/>
<sequence length="239" mass="25128">MDYAAAFQQSNAQLTAVLAEANPDLPVPTCPGWTLRKLLTHVGRGDRWAATIVSTRSTGPVDPATVADGKPPADHAGALDWLAAAPALLIEAAAAAPGAPVWTFIGPQVASWWVRRRLQEAVVHTADALIAAGLPVELDPALAADGVGEWLGLVTGSRAPALDMGASLHLHATDTGGEWTVFRDETGIRWTAEHTTATAALRGPAAELLLVLTRRFPLGRVERFGAEDVVTGFLARTPF</sequence>
<keyword evidence="3" id="KW-0413">Isomerase</keyword>
<dbReference type="InterPro" id="IPR034660">
    <property type="entry name" value="DinB/YfiT-like"/>
</dbReference>
<protein>
    <submittedName>
        <fullName evidence="3">Maleylpyruvate isomerase family mycothiol-dependent enzyme</fullName>
    </submittedName>
</protein>
<dbReference type="EMBL" id="JBHSKF010000005">
    <property type="protein sequence ID" value="MFC5288068.1"/>
    <property type="molecule type" value="Genomic_DNA"/>
</dbReference>
<dbReference type="Gene3D" id="1.20.120.450">
    <property type="entry name" value="dinb family like domain"/>
    <property type="match status" value="1"/>
</dbReference>
<accession>A0ABW0EKU4</accession>
<dbReference type="NCBIfam" id="TIGR03083">
    <property type="entry name" value="maleylpyruvate isomerase family mycothiol-dependent enzyme"/>
    <property type="match status" value="1"/>
</dbReference>
<feature type="domain" description="MDMPI C-terminal" evidence="1">
    <location>
        <begin position="142"/>
        <end position="228"/>
    </location>
</feature>
<dbReference type="PANTHER" id="PTHR40758:SF1">
    <property type="entry name" value="CONSERVED PROTEIN"/>
    <property type="match status" value="1"/>
</dbReference>
<dbReference type="GO" id="GO:0016853">
    <property type="term" value="F:isomerase activity"/>
    <property type="evidence" value="ECO:0007669"/>
    <property type="project" value="UniProtKB-KW"/>
</dbReference>
<dbReference type="Pfam" id="PF07398">
    <property type="entry name" value="MDMPI_C"/>
    <property type="match status" value="1"/>
</dbReference>
<comment type="caution">
    <text evidence="3">The sequence shown here is derived from an EMBL/GenBank/DDBJ whole genome shotgun (WGS) entry which is preliminary data.</text>
</comment>
<keyword evidence="4" id="KW-1185">Reference proteome</keyword>
<dbReference type="PANTHER" id="PTHR40758">
    <property type="entry name" value="CONSERVED PROTEIN"/>
    <property type="match status" value="1"/>
</dbReference>
<gene>
    <name evidence="3" type="ORF">ACFPM7_13495</name>
</gene>
<evidence type="ECO:0000313" key="4">
    <source>
        <dbReference type="Proteomes" id="UP001596157"/>
    </source>
</evidence>
<dbReference type="InterPro" id="IPR024344">
    <property type="entry name" value="MDMPI_metal-binding"/>
</dbReference>
<name>A0ABW0EKU4_9PSEU</name>
<dbReference type="Pfam" id="PF11716">
    <property type="entry name" value="MDMPI_N"/>
    <property type="match status" value="1"/>
</dbReference>
<dbReference type="SUPFAM" id="SSF109854">
    <property type="entry name" value="DinB/YfiT-like putative metalloenzymes"/>
    <property type="match status" value="1"/>
</dbReference>
<dbReference type="Proteomes" id="UP001596157">
    <property type="component" value="Unassembled WGS sequence"/>
</dbReference>